<accession>A0A1M7PMC6</accession>
<feature type="chain" id="PRO_5009928693" evidence="1">
    <location>
        <begin position="20"/>
        <end position="355"/>
    </location>
</feature>
<reference evidence="3" key="1">
    <citation type="submission" date="2016-11" db="EMBL/GenBank/DDBJ databases">
        <authorList>
            <person name="Varghese N."/>
            <person name="Submissions S."/>
        </authorList>
    </citation>
    <scope>NUCLEOTIDE SEQUENCE [LARGE SCALE GENOMIC DNA]</scope>
    <source>
        <strain evidence="3">Sac-22</strain>
    </source>
</reference>
<dbReference type="STRING" id="551987.SAMN05192549_105222"/>
<name>A0A1M7PMC6_9BURK</name>
<gene>
    <name evidence="2" type="ORF">SAMN05192549_105222</name>
</gene>
<evidence type="ECO:0000313" key="2">
    <source>
        <dbReference type="EMBL" id="SHN18447.1"/>
    </source>
</evidence>
<organism evidence="2 3">
    <name type="scientific">Duganella sacchari</name>
    <dbReference type="NCBI Taxonomy" id="551987"/>
    <lineage>
        <taxon>Bacteria</taxon>
        <taxon>Pseudomonadati</taxon>
        <taxon>Pseudomonadota</taxon>
        <taxon>Betaproteobacteria</taxon>
        <taxon>Burkholderiales</taxon>
        <taxon>Oxalobacteraceae</taxon>
        <taxon>Telluria group</taxon>
        <taxon>Duganella</taxon>
    </lineage>
</organism>
<sequence>MSRLGLVVLLALLPHAARADSQPLPAMGADLTQVSVSGISSGGFMAAQLATAYSATFMGVGVIAAGPYYCAGTYPSIDYLQNATTTCMRPASRAVTANATASWANAIRFERKGLIDPVSNLARQHVYVFSGSNDTTVKTMVVNEVPKYYSLAGARPGNIIYDNQTDAGHSIVTDNPSDLACPDTQSPYINDCGFKQSQVLLAHIYGPNVQAPAATPSQAILRFNQGEFVQGTRTSMDPDAYAYIPSVCQRTACAIHVALHGCEQGATVIGKRFYSGTGYNEFADTNKLIILYPQVHKSNGIPPNPKGCWDFWGYSSEDQQHKDFYTQNAPQMKAIMAMLKRLGQPRPALASSDSQ</sequence>
<dbReference type="Proteomes" id="UP000184339">
    <property type="component" value="Unassembled WGS sequence"/>
</dbReference>
<proteinExistence type="predicted"/>
<evidence type="ECO:0000256" key="1">
    <source>
        <dbReference type="SAM" id="SignalP"/>
    </source>
</evidence>
<dbReference type="AlphaFoldDB" id="A0A1M7PMC6"/>
<evidence type="ECO:0000313" key="3">
    <source>
        <dbReference type="Proteomes" id="UP000184339"/>
    </source>
</evidence>
<dbReference type="Gene3D" id="3.40.50.1820">
    <property type="entry name" value="alpha/beta hydrolase"/>
    <property type="match status" value="2"/>
</dbReference>
<feature type="signal peptide" evidence="1">
    <location>
        <begin position="1"/>
        <end position="19"/>
    </location>
</feature>
<dbReference type="EMBL" id="FRCX01000005">
    <property type="protein sequence ID" value="SHN18447.1"/>
    <property type="molecule type" value="Genomic_DNA"/>
</dbReference>
<dbReference type="PANTHER" id="PTHR42972">
    <property type="entry name" value="TOL-PAL SYSTEM PROTEIN TOLB"/>
    <property type="match status" value="1"/>
</dbReference>
<keyword evidence="1" id="KW-0732">Signal</keyword>
<dbReference type="InterPro" id="IPR029058">
    <property type="entry name" value="AB_hydrolase_fold"/>
</dbReference>
<keyword evidence="3" id="KW-1185">Reference proteome</keyword>
<dbReference type="PANTHER" id="PTHR42972:SF8">
    <property type="entry name" value="POLYHYDROXYBUTYRATE DEPOLYMERASE"/>
    <property type="match status" value="1"/>
</dbReference>
<dbReference type="SUPFAM" id="SSF53474">
    <property type="entry name" value="alpha/beta-Hydrolases"/>
    <property type="match status" value="1"/>
</dbReference>
<dbReference type="OrthoDB" id="505233at2"/>
<protein>
    <submittedName>
        <fullName evidence="2">Esterase PHB depolymerase</fullName>
    </submittedName>
</protein>